<organism evidence="7 8">
    <name type="scientific">Porites evermanni</name>
    <dbReference type="NCBI Taxonomy" id="104178"/>
    <lineage>
        <taxon>Eukaryota</taxon>
        <taxon>Metazoa</taxon>
        <taxon>Cnidaria</taxon>
        <taxon>Anthozoa</taxon>
        <taxon>Hexacorallia</taxon>
        <taxon>Scleractinia</taxon>
        <taxon>Fungiina</taxon>
        <taxon>Poritidae</taxon>
        <taxon>Porites</taxon>
    </lineage>
</organism>
<dbReference type="InterPro" id="IPR008979">
    <property type="entry name" value="Galactose-bd-like_sf"/>
</dbReference>
<dbReference type="InterPro" id="IPR000421">
    <property type="entry name" value="FA58C"/>
</dbReference>
<reference evidence="7 8" key="1">
    <citation type="submission" date="2022-05" db="EMBL/GenBank/DDBJ databases">
        <authorList>
            <consortium name="Genoscope - CEA"/>
            <person name="William W."/>
        </authorList>
    </citation>
    <scope>NUCLEOTIDE SEQUENCE [LARGE SCALE GENOMIC DNA]</scope>
</reference>
<sequence>MRVEVYGCSECNEPLGMENGAISDGQVKASTEWDKNHAAIQGRLNYLAKPGKAGSWSARHNNLDQWLQIDLGNQDTAITGLASQGRNAYGQWVTKYKVQYSDNGANFQYYTEQGVIKEFLGNTDQDTVVKHRFSEGIRARYIRFRPTGWHNHISMRVEVYGCKAISCPALFVTFADLPTGMCSSVDLSFQTSCSFKCMAGYQLKGSEVRVCQLDKTWSGTPSTCEEIRCPPLPSVRYATVIPSNCDDQSMRFSSVCTFSCPDGFTTDVTAPQTASRTLACQLNGEWDAQAPQCHGKRFPELPCARVTVFSRTNYRSPTLSCPGPYIIGHTTKGKATGKVSWNIQVTDNSVIVDPNAKINVISTHQPSQELPIGATDVQVTASDSAGNTATCSFSVRIEDIEPPIIKQCPGDIVREEEKSEVRVHWTRPVFSDNSGSVTLSSNRQIGELFAVPGTYQIVYTANDPSNNENKNCSFRITLKKKTCPLYPPPRNGALACVSKGGDDTCAVMCQTGTDFEFSVPLLYFCSAGQWSFYSLPGASYDSTLPWPNCTAGVNPSSSIKLWSQQYHYFDGDAHDLNIQASIKDKFYQLLTSPYVPPFFCLFDPECLKNIFVSPGIKG</sequence>
<dbReference type="Pfam" id="PF00754">
    <property type="entry name" value="F5_F8_type_C"/>
    <property type="match status" value="1"/>
</dbReference>
<dbReference type="InterPro" id="IPR000436">
    <property type="entry name" value="Sushi_SCR_CCP_dom"/>
</dbReference>
<evidence type="ECO:0000256" key="2">
    <source>
        <dbReference type="ARBA" id="ARBA00023157"/>
    </source>
</evidence>
<dbReference type="Proteomes" id="UP001159427">
    <property type="component" value="Unassembled WGS sequence"/>
</dbReference>
<dbReference type="SUPFAM" id="SSF57535">
    <property type="entry name" value="Complement control module/SCR domain"/>
    <property type="match status" value="2"/>
</dbReference>
<dbReference type="PROSITE" id="PS50825">
    <property type="entry name" value="HYR"/>
    <property type="match status" value="2"/>
</dbReference>
<feature type="domain" description="HYR" evidence="5">
    <location>
        <begin position="312"/>
        <end position="397"/>
    </location>
</feature>
<feature type="domain" description="HYR" evidence="5">
    <location>
        <begin position="398"/>
        <end position="480"/>
    </location>
</feature>
<evidence type="ECO:0000313" key="7">
    <source>
        <dbReference type="EMBL" id="CAH3152255.1"/>
    </source>
</evidence>
<feature type="domain" description="Sushi" evidence="6">
    <location>
        <begin position="227"/>
        <end position="295"/>
    </location>
</feature>
<feature type="domain" description="F5/8 type C" evidence="4">
    <location>
        <begin position="11"/>
        <end position="162"/>
    </location>
</feature>
<feature type="disulfide bond" evidence="3">
    <location>
        <begin position="197"/>
        <end position="224"/>
    </location>
</feature>
<dbReference type="Gene3D" id="2.10.70.10">
    <property type="entry name" value="Complement Module, domain 1"/>
    <property type="match status" value="2"/>
</dbReference>
<protein>
    <submittedName>
        <fullName evidence="7">Uncharacterized protein</fullName>
    </submittedName>
</protein>
<dbReference type="SMART" id="SM00032">
    <property type="entry name" value="CCP"/>
    <property type="match status" value="2"/>
</dbReference>
<dbReference type="InterPro" id="IPR003410">
    <property type="entry name" value="HYR_dom"/>
</dbReference>
<dbReference type="CDD" id="cd00057">
    <property type="entry name" value="FA58C"/>
    <property type="match status" value="1"/>
</dbReference>
<feature type="domain" description="Sushi" evidence="6">
    <location>
        <begin position="165"/>
        <end position="226"/>
    </location>
</feature>
<keyword evidence="2 3" id="KW-1015">Disulfide bond</keyword>
<comment type="caution">
    <text evidence="7">The sequence shown here is derived from an EMBL/GenBank/DDBJ whole genome shotgun (WGS) entry which is preliminary data.</text>
</comment>
<dbReference type="SUPFAM" id="SSF49785">
    <property type="entry name" value="Galactose-binding domain-like"/>
    <property type="match status" value="1"/>
</dbReference>
<keyword evidence="8" id="KW-1185">Reference proteome</keyword>
<evidence type="ECO:0000313" key="8">
    <source>
        <dbReference type="Proteomes" id="UP001159427"/>
    </source>
</evidence>
<dbReference type="EMBL" id="CALNXI010001030">
    <property type="protein sequence ID" value="CAH3152255.1"/>
    <property type="molecule type" value="Genomic_DNA"/>
</dbReference>
<evidence type="ECO:0000256" key="1">
    <source>
        <dbReference type="ARBA" id="ARBA00022737"/>
    </source>
</evidence>
<evidence type="ECO:0000259" key="5">
    <source>
        <dbReference type="PROSITE" id="PS50825"/>
    </source>
</evidence>
<dbReference type="PANTHER" id="PTHR24543:SF325">
    <property type="entry name" value="F5_8 TYPE C DOMAIN-CONTAINING PROTEIN"/>
    <property type="match status" value="1"/>
</dbReference>
<gene>
    <name evidence="7" type="ORF">PEVE_00000708</name>
</gene>
<evidence type="ECO:0000259" key="4">
    <source>
        <dbReference type="PROSITE" id="PS50022"/>
    </source>
</evidence>
<dbReference type="InterPro" id="IPR035976">
    <property type="entry name" value="Sushi/SCR/CCP_sf"/>
</dbReference>
<dbReference type="Gene3D" id="2.60.120.260">
    <property type="entry name" value="Galactose-binding domain-like"/>
    <property type="match status" value="1"/>
</dbReference>
<dbReference type="CDD" id="cd00033">
    <property type="entry name" value="CCP"/>
    <property type="match status" value="2"/>
</dbReference>
<dbReference type="PROSITE" id="PS01286">
    <property type="entry name" value="FA58C_2"/>
    <property type="match status" value="1"/>
</dbReference>
<dbReference type="PROSITE" id="PS50923">
    <property type="entry name" value="SUSHI"/>
    <property type="match status" value="2"/>
</dbReference>
<dbReference type="PANTHER" id="PTHR24543">
    <property type="entry name" value="MULTICOPPER OXIDASE-RELATED"/>
    <property type="match status" value="1"/>
</dbReference>
<dbReference type="Pfam" id="PF00084">
    <property type="entry name" value="Sushi"/>
    <property type="match status" value="2"/>
</dbReference>
<comment type="caution">
    <text evidence="3">Lacks conserved residue(s) required for the propagation of feature annotation.</text>
</comment>
<dbReference type="Pfam" id="PF02494">
    <property type="entry name" value="HYR"/>
    <property type="match status" value="2"/>
</dbReference>
<dbReference type="SMART" id="SM00231">
    <property type="entry name" value="FA58C"/>
    <property type="match status" value="1"/>
</dbReference>
<evidence type="ECO:0000256" key="3">
    <source>
        <dbReference type="PROSITE-ProRule" id="PRU00302"/>
    </source>
</evidence>
<evidence type="ECO:0000259" key="6">
    <source>
        <dbReference type="PROSITE" id="PS50923"/>
    </source>
</evidence>
<keyword evidence="3" id="KW-0768">Sushi</keyword>
<name>A0ABN8PX32_9CNID</name>
<dbReference type="PROSITE" id="PS50022">
    <property type="entry name" value="FA58C_3"/>
    <property type="match status" value="1"/>
</dbReference>
<keyword evidence="1" id="KW-0677">Repeat</keyword>
<proteinExistence type="predicted"/>
<accession>A0ABN8PX32</accession>